<comment type="pathway">
    <text evidence="4">Amino-acid biosynthesis; L-proline biosynthesis; L-glutamate 5-semialdehyde from L-ornithine: step 1/1.</text>
</comment>
<gene>
    <name evidence="5" type="ORF">ALT_9529</name>
</gene>
<proteinExistence type="inferred from homology"/>
<dbReference type="GO" id="GO:0042802">
    <property type="term" value="F:identical protein binding"/>
    <property type="evidence" value="ECO:0007669"/>
    <property type="project" value="TreeGrafter"/>
</dbReference>
<dbReference type="GO" id="GO:0004587">
    <property type="term" value="F:ornithine aminotransferase activity"/>
    <property type="evidence" value="ECO:0007669"/>
    <property type="project" value="UniProtKB-EC"/>
</dbReference>
<dbReference type="GO" id="GO:0019544">
    <property type="term" value="P:L-arginine catabolic process to L-glutamate"/>
    <property type="evidence" value="ECO:0007669"/>
    <property type="project" value="TreeGrafter"/>
</dbReference>
<name>A0AAN4PSH6_ASPLE</name>
<dbReference type="Gene3D" id="3.40.640.10">
    <property type="entry name" value="Type I PLP-dependent aspartate aminotransferase-like (Major domain)"/>
    <property type="match status" value="1"/>
</dbReference>
<dbReference type="AlphaFoldDB" id="A0AAN4PSH6"/>
<dbReference type="InterPro" id="IPR050103">
    <property type="entry name" value="Class-III_PLP-dep_AT"/>
</dbReference>
<dbReference type="PANTHER" id="PTHR11986:SF18">
    <property type="entry name" value="ORNITHINE AMINOTRANSFERASE, MITOCHONDRIAL"/>
    <property type="match status" value="1"/>
</dbReference>
<dbReference type="Proteomes" id="UP000051487">
    <property type="component" value="Unassembled WGS sequence"/>
</dbReference>
<dbReference type="GO" id="GO:0010121">
    <property type="term" value="P:L-arginine catabolic process to proline via ornithine"/>
    <property type="evidence" value="ECO:0007669"/>
    <property type="project" value="TreeGrafter"/>
</dbReference>
<dbReference type="InterPro" id="IPR005814">
    <property type="entry name" value="Aminotrans_3"/>
</dbReference>
<dbReference type="InterPro" id="IPR015422">
    <property type="entry name" value="PyrdxlP-dep_Trfase_small"/>
</dbReference>
<dbReference type="Pfam" id="PF00202">
    <property type="entry name" value="Aminotran_3"/>
    <property type="match status" value="1"/>
</dbReference>
<evidence type="ECO:0000313" key="6">
    <source>
        <dbReference type="Proteomes" id="UP000051487"/>
    </source>
</evidence>
<dbReference type="GO" id="GO:0030170">
    <property type="term" value="F:pyridoxal phosphate binding"/>
    <property type="evidence" value="ECO:0007669"/>
    <property type="project" value="InterPro"/>
</dbReference>
<comment type="similarity">
    <text evidence="2 4">Belongs to the class-III pyridoxal-phosphate-dependent aminotransferase family.</text>
</comment>
<dbReference type="InterPro" id="IPR015424">
    <property type="entry name" value="PyrdxlP-dep_Trfase"/>
</dbReference>
<dbReference type="PANTHER" id="PTHR11986">
    <property type="entry name" value="AMINOTRANSFERASE CLASS III"/>
    <property type="match status" value="1"/>
</dbReference>
<organism evidence="5 6">
    <name type="scientific">Aspergillus lentulus</name>
    <dbReference type="NCBI Taxonomy" id="293939"/>
    <lineage>
        <taxon>Eukaryota</taxon>
        <taxon>Fungi</taxon>
        <taxon>Dikarya</taxon>
        <taxon>Ascomycota</taxon>
        <taxon>Pezizomycotina</taxon>
        <taxon>Eurotiomycetes</taxon>
        <taxon>Eurotiomycetidae</taxon>
        <taxon>Eurotiales</taxon>
        <taxon>Aspergillaceae</taxon>
        <taxon>Aspergillus</taxon>
        <taxon>Aspergillus subgen. Fumigati</taxon>
    </lineage>
</organism>
<evidence type="ECO:0000256" key="2">
    <source>
        <dbReference type="ARBA" id="ARBA00008954"/>
    </source>
</evidence>
<comment type="catalytic activity">
    <reaction evidence="4">
        <text>a 2-oxocarboxylate + L-ornithine = L-glutamate 5-semialdehyde + an L-alpha-amino acid</text>
        <dbReference type="Rhea" id="RHEA:13877"/>
        <dbReference type="ChEBI" id="CHEBI:35179"/>
        <dbReference type="ChEBI" id="CHEBI:46911"/>
        <dbReference type="ChEBI" id="CHEBI:58066"/>
        <dbReference type="ChEBI" id="CHEBI:59869"/>
        <dbReference type="EC" id="2.6.1.13"/>
    </reaction>
</comment>
<evidence type="ECO:0000256" key="4">
    <source>
        <dbReference type="RuleBase" id="RU365036"/>
    </source>
</evidence>
<dbReference type="SUPFAM" id="SSF53383">
    <property type="entry name" value="PLP-dependent transferases"/>
    <property type="match status" value="1"/>
</dbReference>
<sequence>MGPENKPVMVIMGKLITGGPYPTSYILGRDEIMDFIGGYESVATFGIAPPAIAATHATLKIMDEENLVDRATWISDIWTNEAADWNFPLLD</sequence>
<reference evidence="5 6" key="1">
    <citation type="submission" date="2015-11" db="EMBL/GenBank/DDBJ databases">
        <title>Aspergillus lentulus strain IFM 54703T.</title>
        <authorList>
            <person name="Kusuya Y."/>
            <person name="Sakai K."/>
            <person name="Kamei K."/>
            <person name="Takahashi H."/>
            <person name="Yaguchi T."/>
        </authorList>
    </citation>
    <scope>NUCLEOTIDE SEQUENCE [LARGE SCALE GENOMIC DNA]</scope>
    <source>
        <strain evidence="5 6">IFM 54703</strain>
    </source>
</reference>
<keyword evidence="4" id="KW-0032">Aminotransferase</keyword>
<dbReference type="EC" id="2.6.1.13" evidence="4"/>
<dbReference type="EMBL" id="BCLY01000017">
    <property type="protein sequence ID" value="GAQ12208.1"/>
    <property type="molecule type" value="Genomic_DNA"/>
</dbReference>
<dbReference type="GO" id="GO:0005737">
    <property type="term" value="C:cytoplasm"/>
    <property type="evidence" value="ECO:0007669"/>
    <property type="project" value="TreeGrafter"/>
</dbReference>
<comment type="caution">
    <text evidence="5">The sequence shown here is derived from an EMBL/GenBank/DDBJ whole genome shotgun (WGS) entry which is preliminary data.</text>
</comment>
<keyword evidence="3 4" id="KW-0663">Pyridoxal phosphate</keyword>
<comment type="cofactor">
    <cofactor evidence="1 4">
        <name>pyridoxal 5'-phosphate</name>
        <dbReference type="ChEBI" id="CHEBI:597326"/>
    </cofactor>
</comment>
<accession>A0AAN4PSH6</accession>
<protein>
    <recommendedName>
        <fullName evidence="4">Ornithine aminotransferase</fullName>
        <ecNumber evidence="4">2.6.1.13</ecNumber>
    </recommendedName>
</protein>
<evidence type="ECO:0000256" key="1">
    <source>
        <dbReference type="ARBA" id="ARBA00001933"/>
    </source>
</evidence>
<dbReference type="Gene3D" id="3.90.1150.10">
    <property type="entry name" value="Aspartate Aminotransferase, domain 1"/>
    <property type="match status" value="1"/>
</dbReference>
<evidence type="ECO:0000256" key="3">
    <source>
        <dbReference type="ARBA" id="ARBA00022898"/>
    </source>
</evidence>
<dbReference type="InterPro" id="IPR015421">
    <property type="entry name" value="PyrdxlP-dep_Trfase_major"/>
</dbReference>
<evidence type="ECO:0000313" key="5">
    <source>
        <dbReference type="EMBL" id="GAQ12208.1"/>
    </source>
</evidence>
<keyword evidence="4" id="KW-0808">Transferase</keyword>